<protein>
    <recommendedName>
        <fullName evidence="5">Lipoprotein</fullName>
    </recommendedName>
</protein>
<proteinExistence type="predicted"/>
<name>C4FLQ1_9AQUI</name>
<evidence type="ECO:0008006" key="5">
    <source>
        <dbReference type="Google" id="ProtNLM"/>
    </source>
</evidence>
<dbReference type="RefSeq" id="WP_007547894.1">
    <property type="nucleotide sequence ID" value="NZ_ABZS01000172.1"/>
</dbReference>
<dbReference type="Gene3D" id="1.20.5.340">
    <property type="match status" value="1"/>
</dbReference>
<dbReference type="EMBL" id="ABZS01000172">
    <property type="protein sequence ID" value="EEP59995.1"/>
    <property type="molecule type" value="Genomic_DNA"/>
</dbReference>
<gene>
    <name evidence="3" type="ORF">SULYE_1505</name>
</gene>
<reference evidence="3 4" key="1">
    <citation type="submission" date="2009-04" db="EMBL/GenBank/DDBJ databases">
        <authorList>
            <person name="Reysenbach A.-L."/>
            <person name="Heidelberg J.F."/>
            <person name="Nelson W.C."/>
        </authorList>
    </citation>
    <scope>NUCLEOTIDE SEQUENCE [LARGE SCALE GENOMIC DNA]</scope>
    <source>
        <strain evidence="3 4">SS-5</strain>
    </source>
</reference>
<dbReference type="OrthoDB" id="9942919at2"/>
<organism evidence="3 4">
    <name type="scientific">Sulfurihydrogenibium yellowstonense SS-5</name>
    <dbReference type="NCBI Taxonomy" id="432331"/>
    <lineage>
        <taxon>Bacteria</taxon>
        <taxon>Pseudomonadati</taxon>
        <taxon>Aquificota</taxon>
        <taxon>Aquificia</taxon>
        <taxon>Aquificales</taxon>
        <taxon>Hydrogenothermaceae</taxon>
        <taxon>Sulfurihydrogenibium</taxon>
    </lineage>
</organism>
<dbReference type="Proteomes" id="UP000005540">
    <property type="component" value="Unassembled WGS sequence"/>
</dbReference>
<feature type="coiled-coil region" evidence="1">
    <location>
        <begin position="112"/>
        <end position="143"/>
    </location>
</feature>
<accession>C4FLQ1</accession>
<keyword evidence="2" id="KW-0732">Signal</keyword>
<keyword evidence="1" id="KW-0175">Coiled coil</keyword>
<evidence type="ECO:0000256" key="2">
    <source>
        <dbReference type="SAM" id="SignalP"/>
    </source>
</evidence>
<feature type="chain" id="PRO_5002937937" description="Lipoprotein" evidence="2">
    <location>
        <begin position="22"/>
        <end position="143"/>
    </location>
</feature>
<sequence length="143" mass="15568">MKKYILMSTGAIVASFTFANAQLAASECGCYDAPIGKDVPKSNYVSKEYVDEKFAPIFQKLDAINGRVESLSKELANLKNDSSAGLSQKVADLEAALNSLKGSCPSACNAKLSEVEKNIAELKEKVEKRSAHMEKEVEKSMRK</sequence>
<evidence type="ECO:0000256" key="1">
    <source>
        <dbReference type="SAM" id="Coils"/>
    </source>
</evidence>
<evidence type="ECO:0000313" key="4">
    <source>
        <dbReference type="Proteomes" id="UP000005540"/>
    </source>
</evidence>
<keyword evidence="4" id="KW-1185">Reference proteome</keyword>
<comment type="caution">
    <text evidence="3">The sequence shown here is derived from an EMBL/GenBank/DDBJ whole genome shotgun (WGS) entry which is preliminary data.</text>
</comment>
<feature type="signal peptide" evidence="2">
    <location>
        <begin position="1"/>
        <end position="21"/>
    </location>
</feature>
<evidence type="ECO:0000313" key="3">
    <source>
        <dbReference type="EMBL" id="EEP59995.1"/>
    </source>
</evidence>
<dbReference type="AlphaFoldDB" id="C4FLQ1"/>